<evidence type="ECO:0000256" key="1">
    <source>
        <dbReference type="SAM" id="SignalP"/>
    </source>
</evidence>
<dbReference type="EMBL" id="PDET01000009">
    <property type="protein sequence ID" value="PRD14841.1"/>
    <property type="molecule type" value="Genomic_DNA"/>
</dbReference>
<dbReference type="Proteomes" id="UP000239181">
    <property type="component" value="Unassembled WGS sequence"/>
</dbReference>
<gene>
    <name evidence="2" type="ORF">CQW29_14810</name>
</gene>
<evidence type="ECO:0000313" key="3">
    <source>
        <dbReference type="Proteomes" id="UP000239181"/>
    </source>
</evidence>
<proteinExistence type="predicted"/>
<comment type="caution">
    <text evidence="2">The sequence shown here is derived from an EMBL/GenBank/DDBJ whole genome shotgun (WGS) entry which is preliminary data.</text>
</comment>
<feature type="chain" id="PRO_5015758776" description="DUF3313 domain-containing protein" evidence="1">
    <location>
        <begin position="25"/>
        <end position="219"/>
    </location>
</feature>
<evidence type="ECO:0000313" key="2">
    <source>
        <dbReference type="EMBL" id="PRD14841.1"/>
    </source>
</evidence>
<evidence type="ECO:0008006" key="4">
    <source>
        <dbReference type="Google" id="ProtNLM"/>
    </source>
</evidence>
<dbReference type="OrthoDB" id="6192874at2"/>
<reference evidence="2 3" key="1">
    <citation type="submission" date="2017-10" db="EMBL/GenBank/DDBJ databases">
        <title>Draft genome of two endophytic bacteria isolated from 'guarana' Paullinia cupana (Mart.) Ducke.</title>
        <authorList>
            <person name="Siqueira K.A."/>
            <person name="Liotti R.G."/>
            <person name="Mendes T.A."/>
            <person name="Soares M.A."/>
        </authorList>
    </citation>
    <scope>NUCLEOTIDE SEQUENCE [LARGE SCALE GENOMIC DNA]</scope>
    <source>
        <strain evidence="2 3">342</strain>
    </source>
</reference>
<dbReference type="Pfam" id="PF11769">
    <property type="entry name" value="DUF3313"/>
    <property type="match status" value="1"/>
</dbReference>
<sequence length="219" mass="23704">MHLKWSAGLVMLSLILAGCSSKVAEPTQFSGFLSDYSQIKPTSSPSGHQTLRWISPTFKSADYSGIYYTPVVYYPAARPTARISQQTLDQVRGYVDTQLQQAAARHKPLVSKPAPGTLILKTAITSVSAENQDMKFYEVVPVAAVVASTMAASGHRTQNSVLFLELELLDARSGEPVVKVVRKAYGKSVANNSAPITFDELRSGIDEMVHDAAAFPALQ</sequence>
<protein>
    <recommendedName>
        <fullName evidence="4">DUF3313 domain-containing protein</fullName>
    </recommendedName>
</protein>
<dbReference type="AlphaFoldDB" id="A0A2S9IAN8"/>
<dbReference type="InterPro" id="IPR021747">
    <property type="entry name" value="DUF3313"/>
</dbReference>
<accession>A0A2S9IAN8</accession>
<organism evidence="2 3">
    <name type="scientific">Pantoea coffeiphila</name>
    <dbReference type="NCBI Taxonomy" id="1465635"/>
    <lineage>
        <taxon>Bacteria</taxon>
        <taxon>Pseudomonadati</taxon>
        <taxon>Pseudomonadota</taxon>
        <taxon>Gammaproteobacteria</taxon>
        <taxon>Enterobacterales</taxon>
        <taxon>Erwiniaceae</taxon>
        <taxon>Pantoea</taxon>
    </lineage>
</organism>
<dbReference type="PROSITE" id="PS51257">
    <property type="entry name" value="PROKAR_LIPOPROTEIN"/>
    <property type="match status" value="1"/>
</dbReference>
<name>A0A2S9IAN8_9GAMM</name>
<keyword evidence="3" id="KW-1185">Reference proteome</keyword>
<keyword evidence="1" id="KW-0732">Signal</keyword>
<feature type="signal peptide" evidence="1">
    <location>
        <begin position="1"/>
        <end position="24"/>
    </location>
</feature>